<dbReference type="EMBL" id="CP116805">
    <property type="protein sequence ID" value="WCL55089.1"/>
    <property type="molecule type" value="Genomic_DNA"/>
</dbReference>
<name>A0AAE9XX22_9PROT</name>
<sequence length="205" mass="22677">MPFRLFLTALVAGCLAGCMARGEYVAERAATDPALVLKHSSVEFDAHQQTTHLKSAIIYSNGFGNYDRYFLRADRGQTDAAARRDYMQLYFILWSDNWNYFDRAYVNGAELPLQVLSRDAVSCTARDGGKCTEAEIQACGRNLIQCSVNEDVALKLTEDDLARLGGTGLSIQIAGRSGTKNFDIPAGFFESFQMLLAQHRNTPAN</sequence>
<keyword evidence="1" id="KW-0732">Signal</keyword>
<organism evidence="2 3">
    <name type="scientific">Gimibacter soli</name>
    <dbReference type="NCBI Taxonomy" id="3024400"/>
    <lineage>
        <taxon>Bacteria</taxon>
        <taxon>Pseudomonadati</taxon>
        <taxon>Pseudomonadota</taxon>
        <taxon>Alphaproteobacteria</taxon>
        <taxon>Kordiimonadales</taxon>
        <taxon>Temperatibacteraceae</taxon>
        <taxon>Gimibacter</taxon>
    </lineage>
</organism>
<proteinExistence type="predicted"/>
<keyword evidence="3" id="KW-1185">Reference proteome</keyword>
<reference evidence="2" key="1">
    <citation type="submission" date="2023-01" db="EMBL/GenBank/DDBJ databases">
        <title>The genome sequence of Kordiimonadaceae bacterium 6D33.</title>
        <authorList>
            <person name="Liu Y."/>
        </authorList>
    </citation>
    <scope>NUCLEOTIDE SEQUENCE</scope>
    <source>
        <strain evidence="2">6D33</strain>
    </source>
</reference>
<evidence type="ECO:0008006" key="4">
    <source>
        <dbReference type="Google" id="ProtNLM"/>
    </source>
</evidence>
<feature type="signal peptide" evidence="1">
    <location>
        <begin position="1"/>
        <end position="20"/>
    </location>
</feature>
<dbReference type="AlphaFoldDB" id="A0AAE9XX22"/>
<gene>
    <name evidence="2" type="ORF">PH603_04875</name>
</gene>
<evidence type="ECO:0000313" key="3">
    <source>
        <dbReference type="Proteomes" id="UP001217500"/>
    </source>
</evidence>
<dbReference type="KEGG" id="gso:PH603_04875"/>
<accession>A0AAE9XX22</accession>
<evidence type="ECO:0000313" key="2">
    <source>
        <dbReference type="EMBL" id="WCL55089.1"/>
    </source>
</evidence>
<feature type="chain" id="PRO_5042294532" description="Lipoprotein" evidence="1">
    <location>
        <begin position="21"/>
        <end position="205"/>
    </location>
</feature>
<protein>
    <recommendedName>
        <fullName evidence="4">Lipoprotein</fullName>
    </recommendedName>
</protein>
<dbReference type="RefSeq" id="WP_289504849.1">
    <property type="nucleotide sequence ID" value="NZ_CP116805.1"/>
</dbReference>
<dbReference type="Proteomes" id="UP001217500">
    <property type="component" value="Chromosome"/>
</dbReference>
<evidence type="ECO:0000256" key="1">
    <source>
        <dbReference type="SAM" id="SignalP"/>
    </source>
</evidence>